<comment type="caution">
    <text evidence="1">The sequence shown here is derived from an EMBL/GenBank/DDBJ whole genome shotgun (WGS) entry which is preliminary data.</text>
</comment>
<evidence type="ECO:0000313" key="1">
    <source>
        <dbReference type="EMBL" id="KAJ2801875.1"/>
    </source>
</evidence>
<keyword evidence="2" id="KW-1185">Reference proteome</keyword>
<proteinExistence type="predicted"/>
<gene>
    <name evidence="1" type="ORF">H4R21_002632</name>
</gene>
<name>A0ACC1L6N6_9FUNG</name>
<dbReference type="EMBL" id="JANBUN010000701">
    <property type="protein sequence ID" value="KAJ2801875.1"/>
    <property type="molecule type" value="Genomic_DNA"/>
</dbReference>
<reference evidence="1" key="1">
    <citation type="submission" date="2022-07" db="EMBL/GenBank/DDBJ databases">
        <title>Phylogenomic reconstructions and comparative analyses of Kickxellomycotina fungi.</title>
        <authorList>
            <person name="Reynolds N.K."/>
            <person name="Stajich J.E."/>
            <person name="Barry K."/>
            <person name="Grigoriev I.V."/>
            <person name="Crous P."/>
            <person name="Smith M.E."/>
        </authorList>
    </citation>
    <scope>NUCLEOTIDE SEQUENCE</scope>
    <source>
        <strain evidence="1">BCRC 34780</strain>
    </source>
</reference>
<sequence>MFMWPFHTAAPDWAAIASASADAGVLASLGDLAAGPAPPAVPLPVPPSLLQQDWVLPGLTDSAVGGFDLEGLQLLDGYSGAEEMLTLRASPPPPTQLDDNDSSAPPPPPPLLREYVARIPGGPAPEAIYAIMRAAFRAPRMGMVALNLELLWYMLHRGILPRIAFYGHIASNIRCSISGLDVKSLVPPNIDESCYELALQEVPLVRDCAAIWGAIGLCMVARYEFQSARYKEMALHADMALDIMHRIRFAGHCFPWRDVAPAAAEGFEFQYLLAIYWKCFLWRAVTLQLIEEGPPVEGALDRLPAYSSRTFDLYACDVPYDVDLEEMLPPGSWPRAGPAAPHIRFRGPGDPDFMRLRPAGSPAFGRISISGAYLQQQQVIQARFQAVRHRARQGQADVGELLRALCELRERMEAWRRDLPPELALDRRMVADYLAAIGPGSAASAHEIHLKALRLKAVMSLFLVYHTGLVRANRFTMKALLGEPLDVPPPDISTMGFAICDLYDAHAAPPPVARELGLMNMRFHGCRLQATRSANALCGIMQAAHACRFNLYTLGVHVVFVVHEVTAVCVSFLGNRDASLAWQAKSRLANAFNILRLLRHWAPALHVFVGAFRALSDPRFCLSAPQGPAAAAGQASPAPGSPPHKRPRPAEPPSTHVRRDETIGYRAADPVPEFPNPFPQDHVISLIVQDLGLSLAEFLAPSFPVLLLKLMLPPGLPPPPP</sequence>
<organism evidence="1 2">
    <name type="scientific">Coemansia helicoidea</name>
    <dbReference type="NCBI Taxonomy" id="1286919"/>
    <lineage>
        <taxon>Eukaryota</taxon>
        <taxon>Fungi</taxon>
        <taxon>Fungi incertae sedis</taxon>
        <taxon>Zoopagomycota</taxon>
        <taxon>Kickxellomycotina</taxon>
        <taxon>Kickxellomycetes</taxon>
        <taxon>Kickxellales</taxon>
        <taxon>Kickxellaceae</taxon>
        <taxon>Coemansia</taxon>
    </lineage>
</organism>
<protein>
    <submittedName>
        <fullName evidence="1">Uncharacterized protein</fullName>
    </submittedName>
</protein>
<dbReference type="Proteomes" id="UP001140087">
    <property type="component" value="Unassembled WGS sequence"/>
</dbReference>
<evidence type="ECO:0000313" key="2">
    <source>
        <dbReference type="Proteomes" id="UP001140087"/>
    </source>
</evidence>
<accession>A0ACC1L6N6</accession>